<evidence type="ECO:0000313" key="1">
    <source>
        <dbReference type="EMBL" id="CAG8840997.1"/>
    </source>
</evidence>
<name>A0ABN7WUV6_GIGMA</name>
<evidence type="ECO:0000313" key="2">
    <source>
        <dbReference type="Proteomes" id="UP000789901"/>
    </source>
</evidence>
<dbReference type="Proteomes" id="UP000789901">
    <property type="component" value="Unassembled WGS sequence"/>
</dbReference>
<keyword evidence="2" id="KW-1185">Reference proteome</keyword>
<feature type="non-terminal residue" evidence="1">
    <location>
        <position position="1"/>
    </location>
</feature>
<proteinExistence type="predicted"/>
<gene>
    <name evidence="1" type="ORF">GMARGA_LOCUS35191</name>
</gene>
<accession>A0ABN7WUV6</accession>
<sequence>QLLVTDNNSTKDLSYVLDKEENNEIESDNKEILIDKKENKNKYYDLVSSKTVAEVVNHEPWLAKCVR</sequence>
<feature type="non-terminal residue" evidence="1">
    <location>
        <position position="67"/>
    </location>
</feature>
<protein>
    <submittedName>
        <fullName evidence="1">39591_t:CDS:1</fullName>
    </submittedName>
</protein>
<reference evidence="1 2" key="1">
    <citation type="submission" date="2021-06" db="EMBL/GenBank/DDBJ databases">
        <authorList>
            <person name="Kallberg Y."/>
            <person name="Tangrot J."/>
            <person name="Rosling A."/>
        </authorList>
    </citation>
    <scope>NUCLEOTIDE SEQUENCE [LARGE SCALE GENOMIC DNA]</scope>
    <source>
        <strain evidence="1 2">120-4 pot B 10/14</strain>
    </source>
</reference>
<dbReference type="EMBL" id="CAJVQB010064394">
    <property type="protein sequence ID" value="CAG8840997.1"/>
    <property type="molecule type" value="Genomic_DNA"/>
</dbReference>
<organism evidence="1 2">
    <name type="scientific">Gigaspora margarita</name>
    <dbReference type="NCBI Taxonomy" id="4874"/>
    <lineage>
        <taxon>Eukaryota</taxon>
        <taxon>Fungi</taxon>
        <taxon>Fungi incertae sedis</taxon>
        <taxon>Mucoromycota</taxon>
        <taxon>Glomeromycotina</taxon>
        <taxon>Glomeromycetes</taxon>
        <taxon>Diversisporales</taxon>
        <taxon>Gigasporaceae</taxon>
        <taxon>Gigaspora</taxon>
    </lineage>
</organism>
<comment type="caution">
    <text evidence="1">The sequence shown here is derived from an EMBL/GenBank/DDBJ whole genome shotgun (WGS) entry which is preliminary data.</text>
</comment>